<dbReference type="AlphaFoldDB" id="A0A2V2NG89"/>
<dbReference type="PANTHER" id="PTHR10762:SF1">
    <property type="entry name" value="2-(3-AMINO-3-CARBOXYPROPYL)HISTIDINE SYNTHASE SUBUNIT 1"/>
    <property type="match status" value="1"/>
</dbReference>
<dbReference type="GO" id="GO:0046872">
    <property type="term" value="F:metal ion binding"/>
    <property type="evidence" value="ECO:0007669"/>
    <property type="project" value="UniProtKB-KW"/>
</dbReference>
<comment type="pathway">
    <text evidence="2 10">Protein modification; peptidyl-diphthamide biosynthesis.</text>
</comment>
<dbReference type="UniPathway" id="UPA00559"/>
<proteinExistence type="inferred from homology"/>
<evidence type="ECO:0000256" key="10">
    <source>
        <dbReference type="PIRNR" id="PIRNR004967"/>
    </source>
</evidence>
<dbReference type="GeneID" id="97609672"/>
<comment type="similarity">
    <text evidence="10">Belongs to the DPH1/DPH2 family.</text>
</comment>
<dbReference type="RefSeq" id="WP_109939926.1">
    <property type="nucleotide sequence ID" value="NZ_CP176366.1"/>
</dbReference>
<sequence>MIKLPELCTKLREKGYQRVALQAPEGLKRILPGLATNLREEGFEVIISGDPCYGACDLDLYARDNADILVHIGHTPVDNTRGVFYETWPVNADLTVIKNVIPLLSGTKAGLVTTIQHVHLLKDAAEILTSAGIKPIIAEASHRTPCPGQVLGCSFDAARKTGADEIIFLGTGLFHPVGIKLATKARVFACDPITGTISEPDADRLLRKRFGLIQKAKEAESFGILVSEKSGQCRKELAEHLCSLSKNAFQVMIREVTPDQLLNLGFPCYVNTACPRLAYDDQVRFSAPVLTPGEFEILCGVREFEDYEVDEIL</sequence>
<dbReference type="NCBIfam" id="TIGR03682">
    <property type="entry name" value="arCOG04112"/>
    <property type="match status" value="1"/>
</dbReference>
<evidence type="ECO:0000313" key="11">
    <source>
        <dbReference type="EMBL" id="PWR75407.1"/>
    </source>
</evidence>
<dbReference type="Proteomes" id="UP000245934">
    <property type="component" value="Unassembled WGS sequence"/>
</dbReference>
<keyword evidence="8 10" id="KW-0411">Iron-sulfur</keyword>
<dbReference type="EC" id="2.5.1.108" evidence="3 10"/>
<comment type="cofactor">
    <cofactor evidence="1 10">
        <name>[4Fe-4S] cluster</name>
        <dbReference type="ChEBI" id="CHEBI:49883"/>
    </cofactor>
</comment>
<protein>
    <recommendedName>
        <fullName evidence="3 10">2-(3-amino-3-carboxypropyl)histidine synthase</fullName>
        <ecNumber evidence="3 10">2.5.1.108</ecNumber>
    </recommendedName>
</protein>
<dbReference type="OrthoDB" id="314at2157"/>
<evidence type="ECO:0000256" key="2">
    <source>
        <dbReference type="ARBA" id="ARBA00005156"/>
    </source>
</evidence>
<dbReference type="InterPro" id="IPR016435">
    <property type="entry name" value="DPH1/DPH2"/>
</dbReference>
<dbReference type="EMBL" id="QGMZ01000010">
    <property type="protein sequence ID" value="PWR75407.1"/>
    <property type="molecule type" value="Genomic_DNA"/>
</dbReference>
<keyword evidence="7 10" id="KW-0408">Iron</keyword>
<evidence type="ECO:0000256" key="8">
    <source>
        <dbReference type="ARBA" id="ARBA00023014"/>
    </source>
</evidence>
<dbReference type="GO" id="GO:0051539">
    <property type="term" value="F:4 iron, 4 sulfur cluster binding"/>
    <property type="evidence" value="ECO:0007669"/>
    <property type="project" value="UniProtKB-UniRule"/>
</dbReference>
<gene>
    <name evidence="11" type="primary">dph2</name>
    <name evidence="11" type="ORF">DLD82_04530</name>
</gene>
<keyword evidence="6 10" id="KW-0479">Metal-binding</keyword>
<evidence type="ECO:0000256" key="3">
    <source>
        <dbReference type="ARBA" id="ARBA00012221"/>
    </source>
</evidence>
<name>A0A2V2NG89_9EURY</name>
<dbReference type="InterPro" id="IPR022428">
    <property type="entry name" value="Dph2_arc"/>
</dbReference>
<dbReference type="SFLD" id="SFLDS00032">
    <property type="entry name" value="Radical_SAM_3-amino-3-carboxyp"/>
    <property type="match status" value="1"/>
</dbReference>
<accession>A0A2V2NG89</accession>
<dbReference type="NCBIfam" id="TIGR00322">
    <property type="entry name" value="diphth2_R"/>
    <property type="match status" value="1"/>
</dbReference>
<keyword evidence="12" id="KW-1185">Reference proteome</keyword>
<evidence type="ECO:0000256" key="9">
    <source>
        <dbReference type="ARBA" id="ARBA00048403"/>
    </source>
</evidence>
<comment type="caution">
    <text evidence="11">The sequence shown here is derived from an EMBL/GenBank/DDBJ whole genome shotgun (WGS) entry which is preliminary data.</text>
</comment>
<dbReference type="Gene3D" id="3.40.50.11860">
    <property type="entry name" value="Diphthamide synthesis DPH1/DPH2 domain 3"/>
    <property type="match status" value="1"/>
</dbReference>
<dbReference type="InterPro" id="IPR042263">
    <property type="entry name" value="DPH1/DPH2_1"/>
</dbReference>
<evidence type="ECO:0000256" key="1">
    <source>
        <dbReference type="ARBA" id="ARBA00001966"/>
    </source>
</evidence>
<dbReference type="PANTHER" id="PTHR10762">
    <property type="entry name" value="DIPHTHAMIDE BIOSYNTHESIS PROTEIN"/>
    <property type="match status" value="1"/>
</dbReference>
<evidence type="ECO:0000256" key="5">
    <source>
        <dbReference type="ARBA" id="ARBA00022691"/>
    </source>
</evidence>
<dbReference type="InterPro" id="IPR042264">
    <property type="entry name" value="DPH1/DPH2_2"/>
</dbReference>
<dbReference type="InterPro" id="IPR035435">
    <property type="entry name" value="DPH1/DPH2_euk_archaea"/>
</dbReference>
<comment type="catalytic activity">
    <reaction evidence="9 10">
        <text>L-histidyl-[translation elongation factor 2] + S-adenosyl-L-methionine = 2-[(3S)-amino-3-carboxypropyl]-L-histidyl-[translation elongation factor 2] + S-methyl-5'-thioadenosine + H(+)</text>
        <dbReference type="Rhea" id="RHEA:36783"/>
        <dbReference type="Rhea" id="RHEA-COMP:9748"/>
        <dbReference type="Rhea" id="RHEA-COMP:9749"/>
        <dbReference type="ChEBI" id="CHEBI:15378"/>
        <dbReference type="ChEBI" id="CHEBI:17509"/>
        <dbReference type="ChEBI" id="CHEBI:29979"/>
        <dbReference type="ChEBI" id="CHEBI:59789"/>
        <dbReference type="ChEBI" id="CHEBI:73995"/>
        <dbReference type="EC" id="2.5.1.108"/>
    </reaction>
</comment>
<dbReference type="Gene3D" id="3.40.50.11850">
    <property type="entry name" value="Diphthamide synthesis DPH1/DPH2 domain 2"/>
    <property type="match status" value="1"/>
</dbReference>
<comment type="function">
    <text evidence="10">Catalyzes the first step of diphthamide biosynthesis, i.e. the transfer of the 3-amino-3-carboxypropyl group from S-adenosyl-L-methionine (SAM) to the C2 position of the imidazole ring of the target histidine residue in translation elongation factor 2 (EF-2).</text>
</comment>
<dbReference type="GO" id="GO:0090560">
    <property type="term" value="F:2-(3-amino-3-carboxypropyl)histidine synthase activity"/>
    <property type="evidence" value="ECO:0007669"/>
    <property type="project" value="UniProtKB-UniRule"/>
</dbReference>
<dbReference type="Pfam" id="PF01866">
    <property type="entry name" value="Diphthamide_syn"/>
    <property type="match status" value="1"/>
</dbReference>
<evidence type="ECO:0000313" key="12">
    <source>
        <dbReference type="Proteomes" id="UP000245934"/>
    </source>
</evidence>
<evidence type="ECO:0000256" key="4">
    <source>
        <dbReference type="ARBA" id="ARBA00022679"/>
    </source>
</evidence>
<keyword evidence="10" id="KW-0004">4Fe-4S</keyword>
<dbReference type="Gene3D" id="3.40.50.11840">
    <property type="entry name" value="Diphthamide synthesis DPH1/DPH2 domain 1"/>
    <property type="match status" value="1"/>
</dbReference>
<reference evidence="11 12" key="1">
    <citation type="submission" date="2018-05" db="EMBL/GenBank/DDBJ databases">
        <title>Draft genome of Methanospirillum stamsii Pt1.</title>
        <authorList>
            <person name="Dueholm M.S."/>
            <person name="Nielsen P.H."/>
            <person name="Bakmann L.F."/>
            <person name="Otzen D.E."/>
        </authorList>
    </citation>
    <scope>NUCLEOTIDE SEQUENCE [LARGE SCALE GENOMIC DNA]</scope>
    <source>
        <strain evidence="11 12">Pt1</strain>
    </source>
</reference>
<evidence type="ECO:0000256" key="7">
    <source>
        <dbReference type="ARBA" id="ARBA00023004"/>
    </source>
</evidence>
<keyword evidence="5 10" id="KW-0949">S-adenosyl-L-methionine</keyword>
<keyword evidence="4 10" id="KW-0808">Transferase</keyword>
<dbReference type="PIRSF" id="PIRSF004967">
    <property type="entry name" value="DPH1"/>
    <property type="match status" value="1"/>
</dbReference>
<dbReference type="InterPro" id="IPR042265">
    <property type="entry name" value="DPH1/DPH2_3"/>
</dbReference>
<evidence type="ECO:0000256" key="6">
    <source>
        <dbReference type="ARBA" id="ARBA00022723"/>
    </source>
</evidence>
<dbReference type="GO" id="GO:0017183">
    <property type="term" value="P:protein histidyl modification to diphthamide"/>
    <property type="evidence" value="ECO:0007669"/>
    <property type="project" value="UniProtKB-UniRule"/>
</dbReference>
<organism evidence="11 12">
    <name type="scientific">Methanospirillum stamsii</name>
    <dbReference type="NCBI Taxonomy" id="1277351"/>
    <lineage>
        <taxon>Archaea</taxon>
        <taxon>Methanobacteriati</taxon>
        <taxon>Methanobacteriota</taxon>
        <taxon>Stenosarchaea group</taxon>
        <taxon>Methanomicrobia</taxon>
        <taxon>Methanomicrobiales</taxon>
        <taxon>Methanospirillaceae</taxon>
        <taxon>Methanospirillum</taxon>
    </lineage>
</organism>